<name>A0A1A9AXL3_PLESH</name>
<dbReference type="RefSeq" id="WP_010863559.1">
    <property type="nucleotide sequence ID" value="NZ_CP027852.1"/>
</dbReference>
<sequence length="80" mass="9093">MARKVAYTYKGVSKEIPFAYTQYHDMFEAAAAEEGIDLKSFIIMEQQVAATSKGSKAVKDFRRNYFLKLGFTAITLLKDE</sequence>
<organism evidence="1 2">
    <name type="scientific">Plesiomonas shigelloides</name>
    <name type="common">Aeromonas shigelloides</name>
    <dbReference type="NCBI Taxonomy" id="703"/>
    <lineage>
        <taxon>Bacteria</taxon>
        <taxon>Pseudomonadati</taxon>
        <taxon>Pseudomonadota</taxon>
        <taxon>Gammaproteobacteria</taxon>
        <taxon>Enterobacterales</taxon>
        <taxon>Enterobacteriaceae</taxon>
        <taxon>Plesiomonas</taxon>
    </lineage>
</organism>
<dbReference type="Proteomes" id="UP000664658">
    <property type="component" value="Unassembled WGS sequence"/>
</dbReference>
<dbReference type="GeneID" id="69706384"/>
<gene>
    <name evidence="1" type="ORF">J2R62_13090</name>
</gene>
<protein>
    <submittedName>
        <fullName evidence="1">DUF2960 domain-containing protein</fullName>
    </submittedName>
</protein>
<dbReference type="EMBL" id="JAFNAA010000015">
    <property type="protein sequence ID" value="MBO1109130.1"/>
    <property type="molecule type" value="Genomic_DNA"/>
</dbReference>
<dbReference type="InterPro" id="IPR021343">
    <property type="entry name" value="DUF2960"/>
</dbReference>
<evidence type="ECO:0000313" key="2">
    <source>
        <dbReference type="Proteomes" id="UP000664658"/>
    </source>
</evidence>
<reference evidence="1" key="1">
    <citation type="submission" date="2021-03" db="EMBL/GenBank/DDBJ databases">
        <title>Plesiomonas shigelloides zfcc0051, isolated from zebrafish feces.</title>
        <authorList>
            <person name="Vanderhoek Z."/>
            <person name="Gaulke C."/>
        </authorList>
    </citation>
    <scope>NUCLEOTIDE SEQUENCE</scope>
    <source>
        <strain evidence="1">Zfcc0051</strain>
    </source>
</reference>
<accession>A0A1A9AXL3</accession>
<dbReference type="KEGG" id="pshi:SAMEA2665130_1513"/>
<dbReference type="Pfam" id="PF11173">
    <property type="entry name" value="DUF2960"/>
    <property type="match status" value="1"/>
</dbReference>
<comment type="caution">
    <text evidence="1">The sequence shown here is derived from an EMBL/GenBank/DDBJ whole genome shotgun (WGS) entry which is preliminary data.</text>
</comment>
<dbReference type="AlphaFoldDB" id="A0A1A9AXL3"/>
<evidence type="ECO:0000313" key="1">
    <source>
        <dbReference type="EMBL" id="MBO1109130.1"/>
    </source>
</evidence>
<proteinExistence type="predicted"/>